<evidence type="ECO:0000313" key="3">
    <source>
        <dbReference type="Proteomes" id="UP000218615"/>
    </source>
</evidence>
<dbReference type="Pfam" id="PF08463">
    <property type="entry name" value="EcoEI_R_C"/>
    <property type="match status" value="1"/>
</dbReference>
<dbReference type="Gene3D" id="3.40.50.300">
    <property type="entry name" value="P-loop containing nucleotide triphosphate hydrolases"/>
    <property type="match status" value="2"/>
</dbReference>
<dbReference type="InterPro" id="IPR050742">
    <property type="entry name" value="Helicase_Restrict-Modif_Enz"/>
</dbReference>
<dbReference type="STRING" id="1392998.ANME2D_02606"/>
<dbReference type="GO" id="GO:0006304">
    <property type="term" value="P:DNA modification"/>
    <property type="evidence" value="ECO:0007669"/>
    <property type="project" value="InterPro"/>
</dbReference>
<dbReference type="SMART" id="SM00487">
    <property type="entry name" value="DEXDc"/>
    <property type="match status" value="1"/>
</dbReference>
<dbReference type="Pfam" id="PF04851">
    <property type="entry name" value="ResIII"/>
    <property type="match status" value="1"/>
</dbReference>
<dbReference type="PANTHER" id="PTHR47396:SF1">
    <property type="entry name" value="ATP-DEPENDENT HELICASE IRC3-RELATED"/>
    <property type="match status" value="1"/>
</dbReference>
<name>A0A284VKV9_9EURY</name>
<dbReference type="InterPro" id="IPR013670">
    <property type="entry name" value="EcoEI_R_C_dom"/>
</dbReference>
<feature type="domain" description="Helicase ATP-binding" evidence="1">
    <location>
        <begin position="178"/>
        <end position="337"/>
    </location>
</feature>
<keyword evidence="3" id="KW-1185">Reference proteome</keyword>
<reference evidence="3" key="1">
    <citation type="submission" date="2017-06" db="EMBL/GenBank/DDBJ databases">
        <authorList>
            <person name="Cremers G."/>
        </authorList>
    </citation>
    <scope>NUCLEOTIDE SEQUENCE [LARGE SCALE GENOMIC DNA]</scope>
</reference>
<dbReference type="RefSeq" id="WP_096204173.1">
    <property type="nucleotide sequence ID" value="NZ_FZMP01000046.1"/>
</dbReference>
<dbReference type="SUPFAM" id="SSF52540">
    <property type="entry name" value="P-loop containing nucleoside triphosphate hydrolases"/>
    <property type="match status" value="1"/>
</dbReference>
<protein>
    <submittedName>
        <fullName evidence="2">Type III restriction protein res subunit</fullName>
    </submittedName>
</protein>
<dbReference type="GO" id="GO:0140097">
    <property type="term" value="F:catalytic activity, acting on DNA"/>
    <property type="evidence" value="ECO:0007669"/>
    <property type="project" value="UniProtKB-ARBA"/>
</dbReference>
<dbReference type="Gene3D" id="3.90.1570.30">
    <property type="match status" value="1"/>
</dbReference>
<gene>
    <name evidence="2" type="ORF">MNV_140007</name>
</gene>
<dbReference type="GO" id="GO:0003677">
    <property type="term" value="F:DNA binding"/>
    <property type="evidence" value="ECO:0007669"/>
    <property type="project" value="InterPro"/>
</dbReference>
<dbReference type="GO" id="GO:0016787">
    <property type="term" value="F:hydrolase activity"/>
    <property type="evidence" value="ECO:0007669"/>
    <property type="project" value="InterPro"/>
</dbReference>
<dbReference type="OrthoDB" id="11644at2157"/>
<dbReference type="InterPro" id="IPR006935">
    <property type="entry name" value="Helicase/UvrB_N"/>
</dbReference>
<dbReference type="AlphaFoldDB" id="A0A284VKV9"/>
<dbReference type="InterPro" id="IPR027417">
    <property type="entry name" value="P-loop_NTPase"/>
</dbReference>
<dbReference type="GO" id="GO:0005524">
    <property type="term" value="F:ATP binding"/>
    <property type="evidence" value="ECO:0007669"/>
    <property type="project" value="InterPro"/>
</dbReference>
<dbReference type="InterPro" id="IPR001650">
    <property type="entry name" value="Helicase_C-like"/>
</dbReference>
<dbReference type="PANTHER" id="PTHR47396">
    <property type="entry name" value="TYPE I RESTRICTION ENZYME ECOKI R PROTEIN"/>
    <property type="match status" value="1"/>
</dbReference>
<evidence type="ECO:0000313" key="2">
    <source>
        <dbReference type="EMBL" id="SNQ59872.1"/>
    </source>
</evidence>
<sequence>MGLNEADTRAKLIDPALHSMGWTEYLIRREITAGTIEIINGKPKRKKGRTDYLLCLPVKEGENPLSIAVLEAKNEDEHATLGLEQAKEYAKSLNVPFVFSTNGHLFVEYDSFKEKVSEEMRLESFPKPELLKRLYEMHKGFSLEDEGAKPLSVPYRGGQSERRYYQDAAIRAALEKIAGKKEGWNRVLLSLATGSGKTRIAVQLLHKLAEAGHLRRALFVCDRNELRKQGFGQMFSVFGDNAAFVENKDPKKNARIIVSTYQALGIDEDGDTSFFLQNYPRNYFSHIIIDECHRSAWDKWSVVLTNNPDAVQIGLTATPRKITGEKSPEKDKDEKISRNNLKYFGEPVYEYPYAKGWEDGYLAACEIVKRSPSIDDRPIMRDELLEKGVSDAKTGEFLGTSDVKEIYSKENYDDQLILPDRRKAMCKDLLEQFEKTGGVKQKTIIFCANDKHAEDVEIELNNIYKDKGLPNCEKFAFKCTQKGIASGSLGESQEGLIANMRGGKNSHFIATTVDLLTTGVDIPCVQNIVFFTYVKSPILFYQMVGRGMRIDEAFGKFMFRIYDYTNATRLFGKEFISTPRTEPSSSPKEGEKRKIAKVRGYYVEIRDEGTFILMKDEITGKERPFTVEEYREKLAASLVEHADNIELLREMWVNPEERKHLISALPGGEKGALLLRDLLKLKECDLFDLFAEIGFGVPGKTRGERVLAFDYKNKDWLLSLPGDSANVIKALARLFEENGIEELESPEVFDVAEIKRAGGIKALAKSGLNLGDVVSEVKMGLLAA</sequence>
<organism evidence="2 3">
    <name type="scientific">Candidatus Methanoperedens nitratireducens</name>
    <dbReference type="NCBI Taxonomy" id="1392998"/>
    <lineage>
        <taxon>Archaea</taxon>
        <taxon>Methanobacteriati</taxon>
        <taxon>Methanobacteriota</taxon>
        <taxon>Stenosarchaea group</taxon>
        <taxon>Methanomicrobia</taxon>
        <taxon>Methanosarcinales</taxon>
        <taxon>ANME-2 cluster</taxon>
        <taxon>Candidatus Methanoperedentaceae</taxon>
        <taxon>Candidatus Methanoperedens</taxon>
    </lineage>
</organism>
<dbReference type="Pfam" id="PF00271">
    <property type="entry name" value="Helicase_C"/>
    <property type="match status" value="1"/>
</dbReference>
<proteinExistence type="predicted"/>
<dbReference type="Proteomes" id="UP000218615">
    <property type="component" value="Unassembled WGS sequence"/>
</dbReference>
<evidence type="ECO:0000259" key="1">
    <source>
        <dbReference type="PROSITE" id="PS51192"/>
    </source>
</evidence>
<dbReference type="GO" id="GO:0120545">
    <property type="term" value="F:nucleic acid conformation isomerase activity"/>
    <property type="evidence" value="ECO:0007669"/>
    <property type="project" value="UniProtKB-ARBA"/>
</dbReference>
<dbReference type="PROSITE" id="PS51192">
    <property type="entry name" value="HELICASE_ATP_BIND_1"/>
    <property type="match status" value="1"/>
</dbReference>
<dbReference type="EMBL" id="FZMP01000046">
    <property type="protein sequence ID" value="SNQ59872.1"/>
    <property type="molecule type" value="Genomic_DNA"/>
</dbReference>
<dbReference type="InterPro" id="IPR014001">
    <property type="entry name" value="Helicase_ATP-bd"/>
</dbReference>
<accession>A0A284VKV9</accession>
<dbReference type="GO" id="GO:0005829">
    <property type="term" value="C:cytosol"/>
    <property type="evidence" value="ECO:0007669"/>
    <property type="project" value="TreeGrafter"/>
</dbReference>
<dbReference type="SMART" id="SM00490">
    <property type="entry name" value="HELICc"/>
    <property type="match status" value="1"/>
</dbReference>